<evidence type="ECO:0000256" key="9">
    <source>
        <dbReference type="SAM" id="Coils"/>
    </source>
</evidence>
<dbReference type="PROSITE" id="PS01359">
    <property type="entry name" value="ZF_PHD_1"/>
    <property type="match status" value="1"/>
</dbReference>
<name>A0A9Q0NE43_9DIPT</name>
<dbReference type="PROSITE" id="PS50014">
    <property type="entry name" value="BROMODOMAIN_2"/>
    <property type="match status" value="1"/>
</dbReference>
<dbReference type="Pfam" id="PF00439">
    <property type="entry name" value="Bromodomain"/>
    <property type="match status" value="1"/>
</dbReference>
<dbReference type="SMART" id="SM00297">
    <property type="entry name" value="BROMO"/>
    <property type="match status" value="1"/>
</dbReference>
<dbReference type="EMBL" id="WJQU01000001">
    <property type="protein sequence ID" value="KAJ6647991.1"/>
    <property type="molecule type" value="Genomic_DNA"/>
</dbReference>
<dbReference type="Gene3D" id="3.30.40.10">
    <property type="entry name" value="Zinc/RING finger domain, C3HC4 (zinc finger)"/>
    <property type="match status" value="1"/>
</dbReference>
<dbReference type="SMART" id="SM00249">
    <property type="entry name" value="PHD"/>
    <property type="match status" value="1"/>
</dbReference>
<dbReference type="CDD" id="cd04717">
    <property type="entry name" value="BAH_polybromo"/>
    <property type="match status" value="1"/>
</dbReference>
<sequence>MLIQEIENLSKLIAVKNDEFQKANEINVNLAAQLEIERGVIRMLTNDNGELAKSISTKDEELKRTNEMNVYLQEKVVQLEQALMSAQNTANLSNSLMNENLQTICGISSQKQETNVLHEQRNKRSRKFLPKFAMNWPNVMIIPSTSLTFDHRLLTDPIDLKTIRLKITEYKFPESFDDDILRIFSNAFKFFGLTSDEGAAAQKLLDVYTAKKGETYPRLKVFFGAELIKRFFPSEKTSELQKCFNTDEYIIRCVCGVIDSCSETVQCCKCMVWQHTQCTGIDDSGLQWVCERCDQRQVDLEISLNEFTDDGTRYYWMLMRGDLQIRCKDTVYILRDIRVEPDQKSASLMSPVKKQTYQTVRNISYSDCDIFRIQRLYKDMEGNRFAFGHNYLRPNETYHKPTQKFYDNEIIKVPVYEAVPLDLIMGRCWVLDPATFAEGRPVGCDESHVYICDLKTDKARKSLSKIIPAEIKDFSKLYG</sequence>
<dbReference type="PANTHER" id="PTHR46147:SF3">
    <property type="entry name" value="HISTONE-LYSINE N-METHYLTRANSFERASE ASH1"/>
    <property type="match status" value="1"/>
</dbReference>
<evidence type="ECO:0000256" key="2">
    <source>
        <dbReference type="ARBA" id="ARBA00022723"/>
    </source>
</evidence>
<dbReference type="GO" id="GO:0008270">
    <property type="term" value="F:zinc ion binding"/>
    <property type="evidence" value="ECO:0007669"/>
    <property type="project" value="UniProtKB-KW"/>
</dbReference>
<dbReference type="Pfam" id="PF01426">
    <property type="entry name" value="BAH"/>
    <property type="match status" value="1"/>
</dbReference>
<evidence type="ECO:0000313" key="12">
    <source>
        <dbReference type="EMBL" id="KAJ6647991.1"/>
    </source>
</evidence>
<dbReference type="InterPro" id="IPR011011">
    <property type="entry name" value="Znf_FYVE_PHD"/>
</dbReference>
<keyword evidence="5" id="KW-0156">Chromatin regulator</keyword>
<dbReference type="SUPFAM" id="SSF57903">
    <property type="entry name" value="FYVE/PHD zinc finger"/>
    <property type="match status" value="1"/>
</dbReference>
<evidence type="ECO:0000259" key="10">
    <source>
        <dbReference type="PROSITE" id="PS50014"/>
    </source>
</evidence>
<keyword evidence="2" id="KW-0479">Metal-binding</keyword>
<dbReference type="Proteomes" id="UP001151699">
    <property type="component" value="Chromosome A"/>
</dbReference>
<dbReference type="InterPro" id="IPR001025">
    <property type="entry name" value="BAH_dom"/>
</dbReference>
<dbReference type="InterPro" id="IPR001965">
    <property type="entry name" value="Znf_PHD"/>
</dbReference>
<feature type="coiled-coil region" evidence="9">
    <location>
        <begin position="62"/>
        <end position="89"/>
    </location>
</feature>
<protein>
    <submittedName>
        <fullName evidence="12">Histone-lysine N-methyltransferase ash1</fullName>
    </submittedName>
</protein>
<dbReference type="InterPro" id="IPR036427">
    <property type="entry name" value="Bromodomain-like_sf"/>
</dbReference>
<dbReference type="GO" id="GO:0042800">
    <property type="term" value="F:histone H3K4 methyltransferase activity"/>
    <property type="evidence" value="ECO:0007669"/>
    <property type="project" value="TreeGrafter"/>
</dbReference>
<evidence type="ECO:0000313" key="13">
    <source>
        <dbReference type="Proteomes" id="UP001151699"/>
    </source>
</evidence>
<dbReference type="InterPro" id="IPR019786">
    <property type="entry name" value="Zinc_finger_PHD-type_CS"/>
</dbReference>
<gene>
    <name evidence="12" type="primary">ash1_1</name>
    <name evidence="12" type="ORF">Bhyg_03216</name>
</gene>
<comment type="caution">
    <text evidence="12">The sequence shown here is derived from an EMBL/GenBank/DDBJ whole genome shotgun (WGS) entry which is preliminary data.</text>
</comment>
<dbReference type="AlphaFoldDB" id="A0A9Q0NE43"/>
<dbReference type="InterPro" id="IPR013083">
    <property type="entry name" value="Znf_RING/FYVE/PHD"/>
</dbReference>
<evidence type="ECO:0000256" key="4">
    <source>
        <dbReference type="ARBA" id="ARBA00022833"/>
    </source>
</evidence>
<dbReference type="PROSITE" id="PS51038">
    <property type="entry name" value="BAH"/>
    <property type="match status" value="1"/>
</dbReference>
<evidence type="ECO:0000256" key="8">
    <source>
        <dbReference type="PROSITE-ProRule" id="PRU00035"/>
    </source>
</evidence>
<proteinExistence type="predicted"/>
<dbReference type="GO" id="GO:0005654">
    <property type="term" value="C:nucleoplasm"/>
    <property type="evidence" value="ECO:0007669"/>
    <property type="project" value="TreeGrafter"/>
</dbReference>
<evidence type="ECO:0000256" key="7">
    <source>
        <dbReference type="ARBA" id="ARBA00023242"/>
    </source>
</evidence>
<feature type="domain" description="BAH" evidence="11">
    <location>
        <begin position="348"/>
        <end position="467"/>
    </location>
</feature>
<reference evidence="12" key="1">
    <citation type="submission" date="2022-07" db="EMBL/GenBank/DDBJ databases">
        <authorList>
            <person name="Trinca V."/>
            <person name="Uliana J.V.C."/>
            <person name="Torres T.T."/>
            <person name="Ward R.J."/>
            <person name="Monesi N."/>
        </authorList>
    </citation>
    <scope>NUCLEOTIDE SEQUENCE</scope>
    <source>
        <strain evidence="12">HSMRA1968</strain>
        <tissue evidence="12">Whole embryos</tissue>
    </source>
</reference>
<dbReference type="InterPro" id="IPR043151">
    <property type="entry name" value="BAH_sf"/>
</dbReference>
<dbReference type="SUPFAM" id="SSF47370">
    <property type="entry name" value="Bromodomain"/>
    <property type="match status" value="1"/>
</dbReference>
<dbReference type="Gene3D" id="1.20.920.10">
    <property type="entry name" value="Bromodomain-like"/>
    <property type="match status" value="1"/>
</dbReference>
<evidence type="ECO:0000256" key="5">
    <source>
        <dbReference type="ARBA" id="ARBA00022853"/>
    </source>
</evidence>
<dbReference type="OrthoDB" id="79252at2759"/>
<keyword evidence="9" id="KW-0175">Coiled coil</keyword>
<keyword evidence="13" id="KW-1185">Reference proteome</keyword>
<dbReference type="GO" id="GO:0006355">
    <property type="term" value="P:regulation of DNA-templated transcription"/>
    <property type="evidence" value="ECO:0007669"/>
    <property type="project" value="TreeGrafter"/>
</dbReference>
<evidence type="ECO:0000259" key="11">
    <source>
        <dbReference type="PROSITE" id="PS51038"/>
    </source>
</evidence>
<comment type="subcellular location">
    <subcellularLocation>
        <location evidence="1">Nucleus</location>
    </subcellularLocation>
</comment>
<feature type="domain" description="Bromo" evidence="10">
    <location>
        <begin position="130"/>
        <end position="190"/>
    </location>
</feature>
<keyword evidence="6 8" id="KW-0103">Bromodomain</keyword>
<dbReference type="InterPro" id="IPR001487">
    <property type="entry name" value="Bromodomain"/>
</dbReference>
<evidence type="ECO:0000256" key="1">
    <source>
        <dbReference type="ARBA" id="ARBA00004123"/>
    </source>
</evidence>
<evidence type="ECO:0000256" key="6">
    <source>
        <dbReference type="ARBA" id="ARBA00023117"/>
    </source>
</evidence>
<accession>A0A9Q0NE43</accession>
<keyword evidence="3" id="KW-0863">Zinc-finger</keyword>
<keyword evidence="7" id="KW-0539">Nucleus</keyword>
<evidence type="ECO:0000256" key="3">
    <source>
        <dbReference type="ARBA" id="ARBA00022771"/>
    </source>
</evidence>
<dbReference type="SMART" id="SM00439">
    <property type="entry name" value="BAH"/>
    <property type="match status" value="1"/>
</dbReference>
<dbReference type="PANTHER" id="PTHR46147">
    <property type="entry name" value="HISTONE-LYSINE N-METHYLTRANSFERASE ASH1"/>
    <property type="match status" value="1"/>
</dbReference>
<dbReference type="GO" id="GO:0003682">
    <property type="term" value="F:chromatin binding"/>
    <property type="evidence" value="ECO:0007669"/>
    <property type="project" value="InterPro"/>
</dbReference>
<organism evidence="12 13">
    <name type="scientific">Pseudolycoriella hygida</name>
    <dbReference type="NCBI Taxonomy" id="35572"/>
    <lineage>
        <taxon>Eukaryota</taxon>
        <taxon>Metazoa</taxon>
        <taxon>Ecdysozoa</taxon>
        <taxon>Arthropoda</taxon>
        <taxon>Hexapoda</taxon>
        <taxon>Insecta</taxon>
        <taxon>Pterygota</taxon>
        <taxon>Neoptera</taxon>
        <taxon>Endopterygota</taxon>
        <taxon>Diptera</taxon>
        <taxon>Nematocera</taxon>
        <taxon>Sciaroidea</taxon>
        <taxon>Sciaridae</taxon>
        <taxon>Pseudolycoriella</taxon>
    </lineage>
</organism>
<keyword evidence="4" id="KW-0862">Zinc</keyword>
<dbReference type="Gene3D" id="2.30.30.490">
    <property type="match status" value="1"/>
</dbReference>